<keyword evidence="1" id="KW-0812">Transmembrane</keyword>
<dbReference type="EMBL" id="ML120245">
    <property type="protein sequence ID" value="RPA70571.1"/>
    <property type="molecule type" value="Genomic_DNA"/>
</dbReference>
<accession>A0A3N4HDJ8</accession>
<evidence type="ECO:0000256" key="1">
    <source>
        <dbReference type="SAM" id="Phobius"/>
    </source>
</evidence>
<feature type="transmembrane region" description="Helical" evidence="1">
    <location>
        <begin position="20"/>
        <end position="40"/>
    </location>
</feature>
<dbReference type="Proteomes" id="UP000275078">
    <property type="component" value="Unassembled WGS sequence"/>
</dbReference>
<sequence length="70" mass="7478">MTALDFEDPADEATLSMGDIAAAAVFFAVEALFGSGASMLRARNLENPGRWRKSGVYSTVAERTLGNHSE</sequence>
<keyword evidence="3" id="KW-1185">Reference proteome</keyword>
<keyword evidence="1" id="KW-0472">Membrane</keyword>
<evidence type="ECO:0000313" key="3">
    <source>
        <dbReference type="Proteomes" id="UP000275078"/>
    </source>
</evidence>
<proteinExistence type="predicted"/>
<name>A0A3N4HDJ8_ASCIM</name>
<reference evidence="2 3" key="1">
    <citation type="journal article" date="2018" name="Nat. Ecol. Evol.">
        <title>Pezizomycetes genomes reveal the molecular basis of ectomycorrhizal truffle lifestyle.</title>
        <authorList>
            <person name="Murat C."/>
            <person name="Payen T."/>
            <person name="Noel B."/>
            <person name="Kuo A."/>
            <person name="Morin E."/>
            <person name="Chen J."/>
            <person name="Kohler A."/>
            <person name="Krizsan K."/>
            <person name="Balestrini R."/>
            <person name="Da Silva C."/>
            <person name="Montanini B."/>
            <person name="Hainaut M."/>
            <person name="Levati E."/>
            <person name="Barry K.W."/>
            <person name="Belfiori B."/>
            <person name="Cichocki N."/>
            <person name="Clum A."/>
            <person name="Dockter R.B."/>
            <person name="Fauchery L."/>
            <person name="Guy J."/>
            <person name="Iotti M."/>
            <person name="Le Tacon F."/>
            <person name="Lindquist E.A."/>
            <person name="Lipzen A."/>
            <person name="Malagnac F."/>
            <person name="Mello A."/>
            <person name="Molinier V."/>
            <person name="Miyauchi S."/>
            <person name="Poulain J."/>
            <person name="Riccioni C."/>
            <person name="Rubini A."/>
            <person name="Sitrit Y."/>
            <person name="Splivallo R."/>
            <person name="Traeger S."/>
            <person name="Wang M."/>
            <person name="Zifcakova L."/>
            <person name="Wipf D."/>
            <person name="Zambonelli A."/>
            <person name="Paolocci F."/>
            <person name="Nowrousian M."/>
            <person name="Ottonello S."/>
            <person name="Baldrian P."/>
            <person name="Spatafora J.W."/>
            <person name="Henrissat B."/>
            <person name="Nagy L.G."/>
            <person name="Aury J.M."/>
            <person name="Wincker P."/>
            <person name="Grigoriev I.V."/>
            <person name="Bonfante P."/>
            <person name="Martin F.M."/>
        </authorList>
    </citation>
    <scope>NUCLEOTIDE SEQUENCE [LARGE SCALE GENOMIC DNA]</scope>
    <source>
        <strain evidence="2 3">RN42</strain>
    </source>
</reference>
<keyword evidence="1" id="KW-1133">Transmembrane helix</keyword>
<organism evidence="2 3">
    <name type="scientific">Ascobolus immersus RN42</name>
    <dbReference type="NCBI Taxonomy" id="1160509"/>
    <lineage>
        <taxon>Eukaryota</taxon>
        <taxon>Fungi</taxon>
        <taxon>Dikarya</taxon>
        <taxon>Ascomycota</taxon>
        <taxon>Pezizomycotina</taxon>
        <taxon>Pezizomycetes</taxon>
        <taxon>Pezizales</taxon>
        <taxon>Ascobolaceae</taxon>
        <taxon>Ascobolus</taxon>
    </lineage>
</organism>
<gene>
    <name evidence="2" type="ORF">BJ508DRAFT_337050</name>
</gene>
<protein>
    <submittedName>
        <fullName evidence="2">Uncharacterized protein</fullName>
    </submittedName>
</protein>
<evidence type="ECO:0000313" key="2">
    <source>
        <dbReference type="EMBL" id="RPA70571.1"/>
    </source>
</evidence>
<dbReference type="AlphaFoldDB" id="A0A3N4HDJ8"/>